<feature type="compositionally biased region" description="Low complexity" evidence="6">
    <location>
        <begin position="78"/>
        <end position="95"/>
    </location>
</feature>
<keyword evidence="8" id="KW-1185">Reference proteome</keyword>
<dbReference type="GO" id="GO:0046872">
    <property type="term" value="F:metal ion binding"/>
    <property type="evidence" value="ECO:0007669"/>
    <property type="project" value="UniProtKB-KW"/>
</dbReference>
<evidence type="ECO:0000313" key="8">
    <source>
        <dbReference type="Proteomes" id="UP000247810"/>
    </source>
</evidence>
<feature type="compositionally biased region" description="Polar residues" evidence="6">
    <location>
        <begin position="28"/>
        <end position="40"/>
    </location>
</feature>
<dbReference type="VEuPathDB" id="FungiDB:BO71DRAFT_436856"/>
<dbReference type="STRING" id="1448320.A0A319DUS8"/>
<reference evidence="7 8" key="1">
    <citation type="submission" date="2018-02" db="EMBL/GenBank/DDBJ databases">
        <title>The genomes of Aspergillus section Nigri reveals drivers in fungal speciation.</title>
        <authorList>
            <consortium name="DOE Joint Genome Institute"/>
            <person name="Vesth T.C."/>
            <person name="Nybo J."/>
            <person name="Theobald S."/>
            <person name="Brandl J."/>
            <person name="Frisvad J.C."/>
            <person name="Nielsen K.F."/>
            <person name="Lyhne E.K."/>
            <person name="Kogle M.E."/>
            <person name="Kuo A."/>
            <person name="Riley R."/>
            <person name="Clum A."/>
            <person name="Nolan M."/>
            <person name="Lipzen A."/>
            <person name="Salamov A."/>
            <person name="Henrissat B."/>
            <person name="Wiebenga A."/>
            <person name="De vries R.P."/>
            <person name="Grigoriev I.V."/>
            <person name="Mortensen U.H."/>
            <person name="Andersen M.R."/>
            <person name="Baker S.E."/>
        </authorList>
    </citation>
    <scope>NUCLEOTIDE SEQUENCE [LARGE SCALE GENOMIC DNA]</scope>
    <source>
        <strain evidence="7 8">CBS 707.79</strain>
    </source>
</reference>
<dbReference type="GO" id="GO:0016829">
    <property type="term" value="F:lyase activity"/>
    <property type="evidence" value="ECO:0007669"/>
    <property type="project" value="UniProtKB-KW"/>
</dbReference>
<dbReference type="Proteomes" id="UP000247810">
    <property type="component" value="Unassembled WGS sequence"/>
</dbReference>
<dbReference type="Pfam" id="PF13816">
    <property type="entry name" value="Dehydratase_hem"/>
    <property type="match status" value="1"/>
</dbReference>
<dbReference type="EMBL" id="KZ825797">
    <property type="protein sequence ID" value="PYI00025.1"/>
    <property type="molecule type" value="Genomic_DNA"/>
</dbReference>
<proteinExistence type="predicted"/>
<sequence>MVDTSRRNHLLGLPPARHTGMWREIITPSRTHTQHGTNSPDPIGQGCLGSRSNIADKSGYWGCYRQRMEAGATDRMKSSLPSSSSSGPGPKSHPGATSDETIPGRIHMTTTPSNLCFVVEGQDHTSLTPKEKAYWFREFDSLVTQWITDLANAGPDQGVLDKKLCAEVDSGRFSPPSLVEQTSQRTAKGGEEESRMEILTFNRKLQFFWFRDLRAMETIGKRNAGHVELRKKFLGAYGPGGEMSGEGDAGIRLWVETSVLKGGEVECEYVGCWAGTGLMGFEGEEGFC</sequence>
<comment type="cofactor">
    <cofactor evidence="1">
        <name>heme b</name>
        <dbReference type="ChEBI" id="CHEBI:60344"/>
    </cofactor>
</comment>
<evidence type="ECO:0000256" key="5">
    <source>
        <dbReference type="ARBA" id="ARBA00023239"/>
    </source>
</evidence>
<keyword evidence="3" id="KW-0479">Metal-binding</keyword>
<evidence type="ECO:0000313" key="7">
    <source>
        <dbReference type="EMBL" id="PYI00025.1"/>
    </source>
</evidence>
<evidence type="ECO:0000256" key="4">
    <source>
        <dbReference type="ARBA" id="ARBA00023004"/>
    </source>
</evidence>
<protein>
    <submittedName>
        <fullName evidence="7">Uncharacterized protein</fullName>
    </submittedName>
</protein>
<dbReference type="AlphaFoldDB" id="A0A319DUS8"/>
<organism evidence="7 8">
    <name type="scientific">Aspergillus ellipticus CBS 707.79</name>
    <dbReference type="NCBI Taxonomy" id="1448320"/>
    <lineage>
        <taxon>Eukaryota</taxon>
        <taxon>Fungi</taxon>
        <taxon>Dikarya</taxon>
        <taxon>Ascomycota</taxon>
        <taxon>Pezizomycotina</taxon>
        <taxon>Eurotiomycetes</taxon>
        <taxon>Eurotiomycetidae</taxon>
        <taxon>Eurotiales</taxon>
        <taxon>Aspergillaceae</taxon>
        <taxon>Aspergillus</taxon>
        <taxon>Aspergillus subgen. Circumdati</taxon>
    </lineage>
</organism>
<evidence type="ECO:0000256" key="2">
    <source>
        <dbReference type="ARBA" id="ARBA00022617"/>
    </source>
</evidence>
<dbReference type="InterPro" id="IPR025702">
    <property type="entry name" value="OXD"/>
</dbReference>
<accession>A0A319DUS8</accession>
<keyword evidence="2" id="KW-0349">Heme</keyword>
<dbReference type="OrthoDB" id="3465714at2759"/>
<keyword evidence="5" id="KW-0456">Lyase</keyword>
<feature type="region of interest" description="Disordered" evidence="6">
    <location>
        <begin position="1"/>
        <end position="49"/>
    </location>
</feature>
<name>A0A319DUS8_9EURO</name>
<evidence type="ECO:0000256" key="1">
    <source>
        <dbReference type="ARBA" id="ARBA00001970"/>
    </source>
</evidence>
<feature type="region of interest" description="Disordered" evidence="6">
    <location>
        <begin position="72"/>
        <end position="106"/>
    </location>
</feature>
<evidence type="ECO:0000256" key="6">
    <source>
        <dbReference type="SAM" id="MobiDB-lite"/>
    </source>
</evidence>
<gene>
    <name evidence="7" type="ORF">BO71DRAFT_436856</name>
</gene>
<keyword evidence="4" id="KW-0408">Iron</keyword>
<evidence type="ECO:0000256" key="3">
    <source>
        <dbReference type="ARBA" id="ARBA00022723"/>
    </source>
</evidence>